<dbReference type="AlphaFoldDB" id="A0A857GLH7"/>
<protein>
    <submittedName>
        <fullName evidence="1">Uncharacterized protein</fullName>
    </submittedName>
</protein>
<organism evidence="1 2">
    <name type="scientific">Vreelandella aquamarina</name>
    <dbReference type="NCBI Taxonomy" id="77097"/>
    <lineage>
        <taxon>Bacteria</taxon>
        <taxon>Pseudomonadati</taxon>
        <taxon>Pseudomonadota</taxon>
        <taxon>Gammaproteobacteria</taxon>
        <taxon>Oceanospirillales</taxon>
        <taxon>Halomonadaceae</taxon>
        <taxon>Vreelandella</taxon>
    </lineage>
</organism>
<sequence>MPGGVLMINFPFSDSVIDLMSRPTVRIAYAGELDFKEGVARFHTGTGPLVINGQTYEGVGQFGDVESVPEQLNSSSPMSVTLTLSGIDAQVMRDTLQDRCRGRPGRLMLVAYDEDGSYAADILFSGTMDAASMSYGGNQGENAISVELTDRMADWRRGGTERWTDENHRARHQGDRFFAVVAQLAEWPIYWGGAKNAPPFKYSD</sequence>
<name>A0A857GLH7_9GAMM</name>
<dbReference type="Proteomes" id="UP000463949">
    <property type="component" value="Chromosome"/>
</dbReference>
<proteinExistence type="predicted"/>
<gene>
    <name evidence="1" type="ORF">CTT34_10370</name>
</gene>
<reference evidence="1 2" key="1">
    <citation type="submission" date="2017-10" db="EMBL/GenBank/DDBJ databases">
        <title>Coral associated bacteria.</title>
        <authorList>
            <person name="Wang X."/>
        </authorList>
    </citation>
    <scope>NUCLEOTIDE SEQUENCE [LARGE SCALE GENOMIC DNA]</scope>
    <source>
        <strain evidence="1 2">SCSIO 43005</strain>
    </source>
</reference>
<evidence type="ECO:0000313" key="1">
    <source>
        <dbReference type="EMBL" id="QHD50065.1"/>
    </source>
</evidence>
<dbReference type="KEGG" id="hmd:CTT34_10370"/>
<accession>A0A857GLH7</accession>
<dbReference type="OrthoDB" id="6593316at2"/>
<evidence type="ECO:0000313" key="2">
    <source>
        <dbReference type="Proteomes" id="UP000463949"/>
    </source>
</evidence>
<dbReference type="EMBL" id="CP024621">
    <property type="protein sequence ID" value="QHD50065.1"/>
    <property type="molecule type" value="Genomic_DNA"/>
</dbReference>